<gene>
    <name evidence="2" type="ORF">ACFSE1_14120</name>
</gene>
<feature type="transmembrane region" description="Helical" evidence="1">
    <location>
        <begin position="138"/>
        <end position="157"/>
    </location>
</feature>
<comment type="caution">
    <text evidence="2">The sequence shown here is derived from an EMBL/GenBank/DDBJ whole genome shotgun (WGS) entry which is preliminary data.</text>
</comment>
<sequence>MSSSAKGAASRAQQRSPSSGSEFRAFLTRLHFYIGLFVGPFIFIAALSGTLYVLTPQLENYLYRDYLTGSPTGESQSLKHQIHAARAYLGGDRAVFAVRPATFQGGTTRVMFADPQLGESETRAVFVDPVTLDVKGDLVVYGTTGILPLRLFIDLFHRNLHLGDLGRNYSELAASWLWIAALGGIVIWFWQRGMARARSAGDGVSRLKRVHTLLALWIALGLFFLSATGLTWSRYAGDNIDALRSALNWVTPSVSLKLDAAPQMPGMDMAHMDHSAHMDHVMPGMAPAPVDGLPDPATLMDAVLATARKAGIESPLVEIRPSKSADKAWMVREYDRSTPTQVDTIAIDPRSMTVTSRADFDTFTIIPKLIRWGIDIHMGIKFGLINQIVVGAIGAALCASILYGYALWWKRRPAPGAPARTLAQSFLYLGWTARAGVLLVAIALGFALPLMGITLLVFVAVDAVRWWLDKSRRASRRVATAAAE</sequence>
<dbReference type="RefSeq" id="WP_377402566.1">
    <property type="nucleotide sequence ID" value="NZ_JBHUEQ010000025.1"/>
</dbReference>
<feature type="transmembrane region" description="Helical" evidence="1">
    <location>
        <begin position="435"/>
        <end position="468"/>
    </location>
</feature>
<protein>
    <submittedName>
        <fullName evidence="2">PepSY-associated TM helix domain-containing protein</fullName>
    </submittedName>
</protein>
<dbReference type="Pfam" id="PF03929">
    <property type="entry name" value="PepSY_TM"/>
    <property type="match status" value="1"/>
</dbReference>
<dbReference type="EMBL" id="JBHUEQ010000025">
    <property type="protein sequence ID" value="MFD1746605.1"/>
    <property type="molecule type" value="Genomic_DNA"/>
</dbReference>
<dbReference type="InterPro" id="IPR005625">
    <property type="entry name" value="PepSY-ass_TM"/>
</dbReference>
<dbReference type="PANTHER" id="PTHR34219">
    <property type="entry name" value="IRON-REGULATED INNER MEMBRANE PROTEIN-RELATED"/>
    <property type="match status" value="1"/>
</dbReference>
<keyword evidence="1" id="KW-1133">Transmembrane helix</keyword>
<evidence type="ECO:0000256" key="1">
    <source>
        <dbReference type="SAM" id="Phobius"/>
    </source>
</evidence>
<dbReference type="Proteomes" id="UP001597322">
    <property type="component" value="Unassembled WGS sequence"/>
</dbReference>
<feature type="transmembrane region" description="Helical" evidence="1">
    <location>
        <begin position="388"/>
        <end position="408"/>
    </location>
</feature>
<evidence type="ECO:0000313" key="2">
    <source>
        <dbReference type="EMBL" id="MFD1746605.1"/>
    </source>
</evidence>
<feature type="transmembrane region" description="Helical" evidence="1">
    <location>
        <begin position="32"/>
        <end position="54"/>
    </location>
</feature>
<keyword evidence="1" id="KW-0472">Membrane</keyword>
<proteinExistence type="predicted"/>
<dbReference type="PANTHER" id="PTHR34219:SF1">
    <property type="entry name" value="PEPSY DOMAIN-CONTAINING PROTEIN"/>
    <property type="match status" value="1"/>
</dbReference>
<keyword evidence="1" id="KW-0812">Transmembrane</keyword>
<keyword evidence="3" id="KW-1185">Reference proteome</keyword>
<feature type="transmembrane region" description="Helical" evidence="1">
    <location>
        <begin position="169"/>
        <end position="190"/>
    </location>
</feature>
<evidence type="ECO:0000313" key="3">
    <source>
        <dbReference type="Proteomes" id="UP001597322"/>
    </source>
</evidence>
<feature type="transmembrane region" description="Helical" evidence="1">
    <location>
        <begin position="210"/>
        <end position="232"/>
    </location>
</feature>
<reference evidence="3" key="1">
    <citation type="journal article" date="2019" name="Int. J. Syst. Evol. Microbiol.">
        <title>The Global Catalogue of Microorganisms (GCM) 10K type strain sequencing project: providing services to taxonomists for standard genome sequencing and annotation.</title>
        <authorList>
            <consortium name="The Broad Institute Genomics Platform"/>
            <consortium name="The Broad Institute Genome Sequencing Center for Infectious Disease"/>
            <person name="Wu L."/>
            <person name="Ma J."/>
        </authorList>
    </citation>
    <scope>NUCLEOTIDE SEQUENCE [LARGE SCALE GENOMIC DNA]</scope>
    <source>
        <strain evidence="3">CG52</strain>
    </source>
</reference>
<name>A0ABW4M5I9_9HYPH</name>
<organism evidence="2 3">
    <name type="scientific">Rhizobium helianthi</name>
    <dbReference type="NCBI Taxonomy" id="1132695"/>
    <lineage>
        <taxon>Bacteria</taxon>
        <taxon>Pseudomonadati</taxon>
        <taxon>Pseudomonadota</taxon>
        <taxon>Alphaproteobacteria</taxon>
        <taxon>Hyphomicrobiales</taxon>
        <taxon>Rhizobiaceae</taxon>
        <taxon>Rhizobium/Agrobacterium group</taxon>
        <taxon>Rhizobium</taxon>
    </lineage>
</organism>
<accession>A0ABW4M5I9</accession>